<dbReference type="Proteomes" id="UP000684084">
    <property type="component" value="Unassembled WGS sequence"/>
</dbReference>
<evidence type="ECO:0000256" key="1">
    <source>
        <dbReference type="SAM" id="SignalP"/>
    </source>
</evidence>
<dbReference type="AlphaFoldDB" id="A0A915ZFI2"/>
<organism evidence="2 3">
    <name type="scientific">Rhizophagus irregularis</name>
    <dbReference type="NCBI Taxonomy" id="588596"/>
    <lineage>
        <taxon>Eukaryota</taxon>
        <taxon>Fungi</taxon>
        <taxon>Fungi incertae sedis</taxon>
        <taxon>Mucoromycota</taxon>
        <taxon>Glomeromycotina</taxon>
        <taxon>Glomeromycetes</taxon>
        <taxon>Glomerales</taxon>
        <taxon>Glomeraceae</taxon>
        <taxon>Rhizophagus</taxon>
    </lineage>
</organism>
<protein>
    <submittedName>
        <fullName evidence="2">Uncharacterized protein</fullName>
    </submittedName>
</protein>
<name>A0A915ZFI2_9GLOM</name>
<evidence type="ECO:0000313" key="2">
    <source>
        <dbReference type="EMBL" id="CAB5372697.1"/>
    </source>
</evidence>
<evidence type="ECO:0000313" key="3">
    <source>
        <dbReference type="Proteomes" id="UP000684084"/>
    </source>
</evidence>
<accession>A0A915ZFI2</accession>
<feature type="signal peptide" evidence="1">
    <location>
        <begin position="1"/>
        <end position="23"/>
    </location>
</feature>
<keyword evidence="1" id="KW-0732">Signal</keyword>
<sequence>MKLLNILLIFSLYLFALFYNTQSSPTYLGISKISKRTNANVVNDLGINPDPKNGGISKIFDSKTLIDPNKVHELSVKP</sequence>
<dbReference type="OrthoDB" id="2375745at2759"/>
<proteinExistence type="predicted"/>
<dbReference type="EMBL" id="CAGKOT010000031">
    <property type="protein sequence ID" value="CAB5372697.1"/>
    <property type="molecule type" value="Genomic_DNA"/>
</dbReference>
<reference evidence="2" key="1">
    <citation type="submission" date="2020-05" db="EMBL/GenBank/DDBJ databases">
        <authorList>
            <person name="Rincon C."/>
            <person name="Sanders R I."/>
            <person name="Robbins C."/>
            <person name="Chaturvedi A."/>
        </authorList>
    </citation>
    <scope>NUCLEOTIDE SEQUENCE</scope>
    <source>
        <strain evidence="2">CHB12</strain>
    </source>
</reference>
<comment type="caution">
    <text evidence="2">The sequence shown here is derived from an EMBL/GenBank/DDBJ whole genome shotgun (WGS) entry which is preliminary data.</text>
</comment>
<gene>
    <name evidence="2" type="ORF">CHRIB12_LOCUS13680</name>
</gene>
<feature type="chain" id="PRO_5036743871" evidence="1">
    <location>
        <begin position="24"/>
        <end position="78"/>
    </location>
</feature>